<name>A0A1U9URP5_CUPNE</name>
<protein>
    <submittedName>
        <fullName evidence="3">TadE family protein</fullName>
    </submittedName>
</protein>
<dbReference type="OrthoDB" id="6165442at2"/>
<dbReference type="KEGG" id="cuh:BJN34_13030"/>
<evidence type="ECO:0000313" key="3">
    <source>
        <dbReference type="EMBL" id="AQV94805.1"/>
    </source>
</evidence>
<organism evidence="3 4">
    <name type="scientific">Cupriavidus necator</name>
    <name type="common">Alcaligenes eutrophus</name>
    <name type="synonym">Ralstonia eutropha</name>
    <dbReference type="NCBI Taxonomy" id="106590"/>
    <lineage>
        <taxon>Bacteria</taxon>
        <taxon>Pseudomonadati</taxon>
        <taxon>Pseudomonadota</taxon>
        <taxon>Betaproteobacteria</taxon>
        <taxon>Burkholderiales</taxon>
        <taxon>Burkholderiaceae</taxon>
        <taxon>Cupriavidus</taxon>
    </lineage>
</organism>
<dbReference type="InterPro" id="IPR012495">
    <property type="entry name" value="TadE-like_dom"/>
</dbReference>
<dbReference type="AlphaFoldDB" id="A0A1U9URP5"/>
<evidence type="ECO:0000259" key="2">
    <source>
        <dbReference type="Pfam" id="PF07811"/>
    </source>
</evidence>
<keyword evidence="1" id="KW-0812">Transmembrane</keyword>
<evidence type="ECO:0000256" key="1">
    <source>
        <dbReference type="SAM" id="Phobius"/>
    </source>
</evidence>
<feature type="domain" description="TadE-like" evidence="2">
    <location>
        <begin position="11"/>
        <end position="53"/>
    </location>
</feature>
<dbReference type="Proteomes" id="UP000189627">
    <property type="component" value="Chromosome 1"/>
</dbReference>
<accession>A0A1U9URP5</accession>
<dbReference type="Pfam" id="PF07811">
    <property type="entry name" value="TadE"/>
    <property type="match status" value="1"/>
</dbReference>
<keyword evidence="1" id="KW-1133">Transmembrane helix</keyword>
<dbReference type="EMBL" id="CP017757">
    <property type="protein sequence ID" value="AQV94805.1"/>
    <property type="molecule type" value="Genomic_DNA"/>
</dbReference>
<proteinExistence type="predicted"/>
<gene>
    <name evidence="3" type="ORF">BJN34_13030</name>
</gene>
<feature type="transmembrane region" description="Helical" evidence="1">
    <location>
        <begin position="12"/>
        <end position="39"/>
    </location>
</feature>
<evidence type="ECO:0000313" key="4">
    <source>
        <dbReference type="Proteomes" id="UP000189627"/>
    </source>
</evidence>
<dbReference type="RefSeq" id="WP_078196982.1">
    <property type="nucleotide sequence ID" value="NZ_CP017757.2"/>
</dbReference>
<keyword evidence="1" id="KW-0472">Membrane</keyword>
<sequence>MAFVKSKREDGVVAVEFGLILPLFLLIFFGIVEFSIALYNKAVITNASREAARAGIALKKPKLTDAEIINVANNYCQGKLITFGKASNCNVSPPTGWGGSFDTPLTVTVSYSYSGLALGAIFNPLTGPLNLTATTVMHNE</sequence>
<reference evidence="4" key="1">
    <citation type="submission" date="2017-02" db="EMBL/GenBank/DDBJ databases">
        <title>Complete genome sequence of Cupriavidus necator strain NH9, a 3-chlorobenzoate degrader.</title>
        <authorList>
            <person name="Moriuchi R."/>
            <person name="Dohra H."/>
            <person name="Ogawa N."/>
        </authorList>
    </citation>
    <scope>NUCLEOTIDE SEQUENCE [LARGE SCALE GENOMIC DNA]</scope>
    <source>
        <strain evidence="4">NH9</strain>
    </source>
</reference>